<dbReference type="EMBL" id="WPNZ01000018">
    <property type="protein sequence ID" value="MVO88672.1"/>
    <property type="molecule type" value="Genomic_DNA"/>
</dbReference>
<evidence type="ECO:0000313" key="3">
    <source>
        <dbReference type="Proteomes" id="UP000483802"/>
    </source>
</evidence>
<dbReference type="Proteomes" id="UP000483802">
    <property type="component" value="Unassembled WGS sequence"/>
</dbReference>
<feature type="region of interest" description="Disordered" evidence="1">
    <location>
        <begin position="1"/>
        <end position="21"/>
    </location>
</feature>
<protein>
    <submittedName>
        <fullName evidence="2">Uncharacterized protein</fullName>
    </submittedName>
</protein>
<accession>A0A6L6X4E3</accession>
<sequence>MFAAGTAGTAHAATTDRTGTTAHTATTATTAHAATVAQVENAAPAVAFGTLPPEEQEQLRQIAAAIWPDQAAGWDMNTDVADVLSRATGEILRCSEAFALVPRPPGFLPGLGYLRAYWKQLRDYFLVVKENRTYRVCVVNAARNHRTAMELASMGV</sequence>
<keyword evidence="3" id="KW-1185">Reference proteome</keyword>
<name>A0A6L6X4E3_9ACTN</name>
<gene>
    <name evidence="2" type="ORF">GPA10_28920</name>
</gene>
<reference evidence="2 3" key="1">
    <citation type="submission" date="2019-11" db="EMBL/GenBank/DDBJ databases">
        <title>Streptomyces typhae sp. nov., a novel endophytic actinomycete isolated from the root of cattail pollen (Typha angustifolia L.).</title>
        <authorList>
            <person name="Peng C."/>
        </authorList>
    </citation>
    <scope>NUCLEOTIDE SEQUENCE [LARGE SCALE GENOMIC DNA]</scope>
    <source>
        <strain evidence="3">p1417</strain>
    </source>
</reference>
<proteinExistence type="predicted"/>
<evidence type="ECO:0000256" key="1">
    <source>
        <dbReference type="SAM" id="MobiDB-lite"/>
    </source>
</evidence>
<dbReference type="AlphaFoldDB" id="A0A6L6X4E3"/>
<organism evidence="2 3">
    <name type="scientific">Streptomyces typhae</name>
    <dbReference type="NCBI Taxonomy" id="2681492"/>
    <lineage>
        <taxon>Bacteria</taxon>
        <taxon>Bacillati</taxon>
        <taxon>Actinomycetota</taxon>
        <taxon>Actinomycetes</taxon>
        <taxon>Kitasatosporales</taxon>
        <taxon>Streptomycetaceae</taxon>
        <taxon>Streptomyces</taxon>
    </lineage>
</organism>
<comment type="caution">
    <text evidence="2">The sequence shown here is derived from an EMBL/GenBank/DDBJ whole genome shotgun (WGS) entry which is preliminary data.</text>
</comment>
<evidence type="ECO:0000313" key="2">
    <source>
        <dbReference type="EMBL" id="MVO88672.1"/>
    </source>
</evidence>